<gene>
    <name evidence="1" type="ORF">A3G53_00520</name>
</gene>
<evidence type="ECO:0000313" key="2">
    <source>
        <dbReference type="Proteomes" id="UP000178645"/>
    </source>
</evidence>
<reference evidence="1 2" key="1">
    <citation type="journal article" date="2016" name="Nat. Commun.">
        <title>Thousands of microbial genomes shed light on interconnected biogeochemical processes in an aquifer system.</title>
        <authorList>
            <person name="Anantharaman K."/>
            <person name="Brown C.T."/>
            <person name="Hug L.A."/>
            <person name="Sharon I."/>
            <person name="Castelle C.J."/>
            <person name="Probst A.J."/>
            <person name="Thomas B.C."/>
            <person name="Singh A."/>
            <person name="Wilkins M.J."/>
            <person name="Karaoz U."/>
            <person name="Brodie E.L."/>
            <person name="Williams K.H."/>
            <person name="Hubbard S.S."/>
            <person name="Banfield J.F."/>
        </authorList>
    </citation>
    <scope>NUCLEOTIDE SEQUENCE [LARGE SCALE GENOMIC DNA]</scope>
</reference>
<evidence type="ECO:0000313" key="1">
    <source>
        <dbReference type="EMBL" id="OGJ01577.1"/>
    </source>
</evidence>
<dbReference type="AlphaFoldDB" id="A0A1F6Y5C5"/>
<dbReference type="EMBL" id="MFVU01000022">
    <property type="protein sequence ID" value="OGJ01577.1"/>
    <property type="molecule type" value="Genomic_DNA"/>
</dbReference>
<protein>
    <submittedName>
        <fullName evidence="1">Uncharacterized protein</fullName>
    </submittedName>
</protein>
<dbReference type="Proteomes" id="UP000178645">
    <property type="component" value="Unassembled WGS sequence"/>
</dbReference>
<comment type="caution">
    <text evidence="1">The sequence shown here is derived from an EMBL/GenBank/DDBJ whole genome shotgun (WGS) entry which is preliminary data.</text>
</comment>
<proteinExistence type="predicted"/>
<organism evidence="1 2">
    <name type="scientific">Candidatus Nomurabacteria bacterium RIFCSPLOWO2_12_FULL_44_11</name>
    <dbReference type="NCBI Taxonomy" id="1801796"/>
    <lineage>
        <taxon>Bacteria</taxon>
        <taxon>Candidatus Nomuraibacteriota</taxon>
    </lineage>
</organism>
<sequence>MSDAEKNLTDLPKDINASYQTSLLRALPYGKTDKLVMALYMVTDIIDNQEPIRNKLRTLGVEILSDTTSGTKLNLARNIQAILSFLDIAFTMNMISEMNKNILANEFTKLKNSFVIPQDNPIWLEEFLKEDPASAVILQKGSNNRSIGHIQSTRIGVQKGSTLMKALRGVEVSDKTTNLSDKVNVLGNFKKERREEIISIIKTNDTSASGITGATITDIKVKAKGPLLSCGEKTLQRELVSMVKDNVLKKTGEKRWSRYFLA</sequence>
<name>A0A1F6Y5C5_9BACT</name>
<accession>A0A1F6Y5C5</accession>